<reference evidence="6" key="1">
    <citation type="submission" date="2023-10" db="EMBL/GenBank/DDBJ databases">
        <title>Development of a sustainable strategy for remediation of hydrocarbon-contaminated territories based on the waste exchange concept.</title>
        <authorList>
            <person name="Krivoruchko A."/>
        </authorList>
    </citation>
    <scope>NUCLEOTIDE SEQUENCE</scope>
    <source>
        <strain evidence="6">IEGM 68</strain>
    </source>
</reference>
<dbReference type="GO" id="GO:0009366">
    <property type="term" value="C:enterobactin synthetase complex"/>
    <property type="evidence" value="ECO:0007669"/>
    <property type="project" value="TreeGrafter"/>
</dbReference>
<dbReference type="PROSITE" id="PS00455">
    <property type="entry name" value="AMP_BINDING"/>
    <property type="match status" value="1"/>
</dbReference>
<dbReference type="SUPFAM" id="SSF52777">
    <property type="entry name" value="CoA-dependent acyltransferases"/>
    <property type="match status" value="1"/>
</dbReference>
<dbReference type="Gene3D" id="2.30.38.10">
    <property type="entry name" value="Luciferase, Domain 3"/>
    <property type="match status" value="1"/>
</dbReference>
<name>A0AAE5A9Q3_9NOCA</name>
<dbReference type="InterPro" id="IPR001242">
    <property type="entry name" value="Condensation_dom"/>
</dbReference>
<organism evidence="6 7">
    <name type="scientific">Rhodococcus oxybenzonivorans</name>
    <dbReference type="NCBI Taxonomy" id="1990687"/>
    <lineage>
        <taxon>Bacteria</taxon>
        <taxon>Bacillati</taxon>
        <taxon>Actinomycetota</taxon>
        <taxon>Actinomycetes</taxon>
        <taxon>Mycobacteriales</taxon>
        <taxon>Nocardiaceae</taxon>
        <taxon>Rhodococcus</taxon>
    </lineage>
</organism>
<evidence type="ECO:0000313" key="6">
    <source>
        <dbReference type="EMBL" id="MDV7269077.1"/>
    </source>
</evidence>
<dbReference type="InterPro" id="IPR045851">
    <property type="entry name" value="AMP-bd_C_sf"/>
</dbReference>
<dbReference type="Gene3D" id="3.30.300.30">
    <property type="match status" value="1"/>
</dbReference>
<evidence type="ECO:0000256" key="3">
    <source>
        <dbReference type="ARBA" id="ARBA00022553"/>
    </source>
</evidence>
<dbReference type="Proteomes" id="UP001185863">
    <property type="component" value="Unassembled WGS sequence"/>
</dbReference>
<dbReference type="Gene3D" id="3.30.559.30">
    <property type="entry name" value="Nonribosomal peptide synthetase, condensation domain"/>
    <property type="match status" value="1"/>
</dbReference>
<dbReference type="GO" id="GO:0009239">
    <property type="term" value="P:enterobactin biosynthetic process"/>
    <property type="evidence" value="ECO:0007669"/>
    <property type="project" value="TreeGrafter"/>
</dbReference>
<proteinExistence type="predicted"/>
<dbReference type="RefSeq" id="WP_317769422.1">
    <property type="nucleotide sequence ID" value="NZ_JAWLUP010000308.1"/>
</dbReference>
<dbReference type="Pfam" id="PF00501">
    <property type="entry name" value="AMP-binding"/>
    <property type="match status" value="1"/>
</dbReference>
<feature type="non-terminal residue" evidence="6">
    <location>
        <position position="1"/>
    </location>
</feature>
<dbReference type="Gene3D" id="3.40.50.980">
    <property type="match status" value="2"/>
</dbReference>
<gene>
    <name evidence="6" type="ORF">R4315_31665</name>
</gene>
<dbReference type="AlphaFoldDB" id="A0AAE5A9Q3"/>
<evidence type="ECO:0000256" key="1">
    <source>
        <dbReference type="ARBA" id="ARBA00001957"/>
    </source>
</evidence>
<dbReference type="InterPro" id="IPR010071">
    <property type="entry name" value="AA_adenyl_dom"/>
</dbReference>
<dbReference type="FunFam" id="3.40.50.980:FF:000001">
    <property type="entry name" value="Non-ribosomal peptide synthetase"/>
    <property type="match status" value="1"/>
</dbReference>
<dbReference type="FunFam" id="2.30.38.10:FF:000001">
    <property type="entry name" value="Non-ribosomal peptide synthetase PvdI"/>
    <property type="match status" value="1"/>
</dbReference>
<evidence type="ECO:0000259" key="5">
    <source>
        <dbReference type="Pfam" id="PF00668"/>
    </source>
</evidence>
<protein>
    <submittedName>
        <fullName evidence="6">Amino acid adenylation domain-containing protein</fullName>
    </submittedName>
</protein>
<dbReference type="SUPFAM" id="SSF56801">
    <property type="entry name" value="Acetyl-CoA synthetase-like"/>
    <property type="match status" value="1"/>
</dbReference>
<feature type="domain" description="AMP-dependent synthetase/ligase" evidence="4">
    <location>
        <begin position="85"/>
        <end position="429"/>
    </location>
</feature>
<dbReference type="Pfam" id="PF00668">
    <property type="entry name" value="Condensation"/>
    <property type="match status" value="1"/>
</dbReference>
<dbReference type="GO" id="GO:0031177">
    <property type="term" value="F:phosphopantetheine binding"/>
    <property type="evidence" value="ECO:0007669"/>
    <property type="project" value="TreeGrafter"/>
</dbReference>
<comment type="caution">
    <text evidence="6">The sequence shown here is derived from an EMBL/GenBank/DDBJ whole genome shotgun (WGS) entry which is preliminary data.</text>
</comment>
<accession>A0AAE5A9Q3</accession>
<comment type="cofactor">
    <cofactor evidence="1">
        <name>pantetheine 4'-phosphate</name>
        <dbReference type="ChEBI" id="CHEBI:47942"/>
    </cofactor>
</comment>
<dbReference type="PANTHER" id="PTHR45527">
    <property type="entry name" value="NONRIBOSOMAL PEPTIDE SYNTHETASE"/>
    <property type="match status" value="1"/>
</dbReference>
<dbReference type="FunFam" id="3.40.50.12780:FF:000012">
    <property type="entry name" value="Non-ribosomal peptide synthetase"/>
    <property type="match status" value="1"/>
</dbReference>
<evidence type="ECO:0000259" key="4">
    <source>
        <dbReference type="Pfam" id="PF00501"/>
    </source>
</evidence>
<feature type="domain" description="Condensation" evidence="5">
    <location>
        <begin position="2"/>
        <end position="65"/>
    </location>
</feature>
<dbReference type="GO" id="GO:0047527">
    <property type="term" value="F:2,3-dihydroxybenzoate-serine ligase activity"/>
    <property type="evidence" value="ECO:0007669"/>
    <property type="project" value="TreeGrafter"/>
</dbReference>
<dbReference type="InterPro" id="IPR020845">
    <property type="entry name" value="AMP-binding_CS"/>
</dbReference>
<evidence type="ECO:0000313" key="7">
    <source>
        <dbReference type="Proteomes" id="UP001185863"/>
    </source>
</evidence>
<dbReference type="NCBIfam" id="TIGR01733">
    <property type="entry name" value="AA-adenyl-dom"/>
    <property type="match status" value="1"/>
</dbReference>
<dbReference type="InterPro" id="IPR000873">
    <property type="entry name" value="AMP-dep_synth/lig_dom"/>
</dbReference>
<keyword evidence="2" id="KW-0596">Phosphopantetheine</keyword>
<dbReference type="PANTHER" id="PTHR45527:SF1">
    <property type="entry name" value="FATTY ACID SYNTHASE"/>
    <property type="match status" value="1"/>
</dbReference>
<dbReference type="EMBL" id="JAWLUP010000308">
    <property type="protein sequence ID" value="MDV7269077.1"/>
    <property type="molecule type" value="Genomic_DNA"/>
</dbReference>
<keyword evidence="3" id="KW-0597">Phosphoprotein</keyword>
<feature type="non-terminal residue" evidence="6">
    <location>
        <position position="499"/>
    </location>
</feature>
<evidence type="ECO:0000256" key="2">
    <source>
        <dbReference type="ARBA" id="ARBA00022450"/>
    </source>
</evidence>
<dbReference type="GO" id="GO:0043041">
    <property type="term" value="P:amino acid activation for nonribosomal peptide biosynthetic process"/>
    <property type="evidence" value="ECO:0007669"/>
    <property type="project" value="TreeGrafter"/>
</dbReference>
<dbReference type="GO" id="GO:0005829">
    <property type="term" value="C:cytosol"/>
    <property type="evidence" value="ECO:0007669"/>
    <property type="project" value="TreeGrafter"/>
</dbReference>
<sequence>LHLTLTEQADGGIHASFTYATDLFDPSTIATFAEQFTRILRALAADPSTPVGDVAVLDAPEYTELVDIRNRTAHPLPETLLLDAFADQVRRTPDAPAIVFEGDSLSYREFAGRVNRLARVLMSEGVGPESLVALAMRRSVDLVVGMYAVLTAGGGYVPVDPDHPADRIGYILDAADPICVLSTSRDAFASERSVILVDTLDVDAVSSAPLTNSTVYPDGVAYVIFTSGSTGKPKGVAVTHRAIVNQIAWMRSEYAFDASDVYLQKTATTFDVSLWGYFLPLAAGATLVVAAPDGHRDPQYLAGLIDEYGVTATDFVPSMLSVFAGSVDPQQIVSLQNVFVIGEALPTATVRDVTEISAARVHNLYGPTEAAVSITYADVTDIPEGGAVSIGTPEWNSRVYVLDSRLHPVPVGVPGELYLAGVQLARGYHGRVDLTADRFVADPYCGTGERMYRTGDLVRWTTTGELVYIGRTDFQVKFRGQRIELGEIETALLAHAQVS</sequence>